<organism evidence="1 2">
    <name type="scientific">Araneus ventricosus</name>
    <name type="common">Orbweaver spider</name>
    <name type="synonym">Epeira ventricosa</name>
    <dbReference type="NCBI Taxonomy" id="182803"/>
    <lineage>
        <taxon>Eukaryota</taxon>
        <taxon>Metazoa</taxon>
        <taxon>Ecdysozoa</taxon>
        <taxon>Arthropoda</taxon>
        <taxon>Chelicerata</taxon>
        <taxon>Arachnida</taxon>
        <taxon>Araneae</taxon>
        <taxon>Araneomorphae</taxon>
        <taxon>Entelegynae</taxon>
        <taxon>Araneoidea</taxon>
        <taxon>Araneidae</taxon>
        <taxon>Araneus</taxon>
    </lineage>
</organism>
<dbReference type="AlphaFoldDB" id="A0A4Y2VX14"/>
<dbReference type="EMBL" id="BGPR01052822">
    <property type="protein sequence ID" value="GBO29659.1"/>
    <property type="molecule type" value="Genomic_DNA"/>
</dbReference>
<evidence type="ECO:0000313" key="2">
    <source>
        <dbReference type="Proteomes" id="UP000499080"/>
    </source>
</evidence>
<reference evidence="1 2" key="1">
    <citation type="journal article" date="2019" name="Sci. Rep.">
        <title>Orb-weaving spider Araneus ventricosus genome elucidates the spidroin gene catalogue.</title>
        <authorList>
            <person name="Kono N."/>
            <person name="Nakamura H."/>
            <person name="Ohtoshi R."/>
            <person name="Moran D.A.P."/>
            <person name="Shinohara A."/>
            <person name="Yoshida Y."/>
            <person name="Fujiwara M."/>
            <person name="Mori M."/>
            <person name="Tomita M."/>
            <person name="Arakawa K."/>
        </authorList>
    </citation>
    <scope>NUCLEOTIDE SEQUENCE [LARGE SCALE GENOMIC DNA]</scope>
</reference>
<keyword evidence="2" id="KW-1185">Reference proteome</keyword>
<gene>
    <name evidence="1" type="ORF">AVEN_186806_1</name>
</gene>
<protein>
    <submittedName>
        <fullName evidence="1">Uncharacterized protein</fullName>
    </submittedName>
</protein>
<name>A0A4Y2VX14_ARAVE</name>
<sequence>MQKKRKEIFSNLSFYLDIAEKKKGVLSNLSFILTLQKKRKESTESFLHLIAQKRERKDTFESFPSLTFKETEKERYFLNPFFILTSAEKRKESTESSSSLTRYTESFPFHLDIAEKEKGNPQLDQVQESARPQKINTIGERLMVKEESAASVGTRPWTPEGRSLALSIDFML</sequence>
<accession>A0A4Y2VX14</accession>
<dbReference type="Proteomes" id="UP000499080">
    <property type="component" value="Unassembled WGS sequence"/>
</dbReference>
<evidence type="ECO:0000313" key="1">
    <source>
        <dbReference type="EMBL" id="GBO29659.1"/>
    </source>
</evidence>
<proteinExistence type="predicted"/>
<comment type="caution">
    <text evidence="1">The sequence shown here is derived from an EMBL/GenBank/DDBJ whole genome shotgun (WGS) entry which is preliminary data.</text>
</comment>